<evidence type="ECO:0000313" key="1">
    <source>
        <dbReference type="EMBL" id="KAH7835379.1"/>
    </source>
</evidence>
<evidence type="ECO:0000313" key="2">
    <source>
        <dbReference type="Proteomes" id="UP000828048"/>
    </source>
</evidence>
<sequence length="1528" mass="171015">MFINASLYDAVQEVKKNLIREMEMKLLKSRQQFKSEMNKSWLWSLWDEIIGNLKLSISNIHIRYEDIESNPGHPFAAGVTLEKLSAVTVDDNDKEIFATGGALERIQKSIELKSLAVYFDSDICPWAIDKPWEGLLPMEWSQVFKFGTKDGKLAGSPMRMHTYVLQPVTGNAKYSKLRPNASENRGEPLQKAVVNLDDVTLCLSKNGYRDLLKLADNFAAFNRRLKHAHFRLSVLVKSNPRAWWKYAYKAVSEELKKSSGKLPWEQELDNELILQWRMLAHKFVEQSVESDLHTRQKPKKSWWSFGWSNQSDKDESEPGGFGEEDWEQLNKIIGYKEGDDGQFLTTHDRGDVLHTAVEVHMRHNASKLTDDDECLAELSCDNLDCFVKLYPEAKAFDVKLGSYQLSSPNGLLAESATASDSLVGVFCYKPFNAKLDWSMVAKASPSYVTYLKDSVDRIISFFQSNTVVSRTVAMETAAAVQMTIDGVKRTAQEQVNRALKEQARFLLDLDIAAPKVTIPTDFSPDNIHSTKLLIDLGNLIIRSQDDSQSSSADEMNLYLQFDLILSDVSAFLVDGDYSWSRTSWTSSAGSNKFIVVSFLPVIDKCGVILKLQQIRAENPLYPSTRLAMRLPSLGFYFSPARYHRLMQVAKIFQVEDSENPDLIRPWHQADFEGWLSVLTWKGVGNREAVWQRRYLSLVGPFLYVLEGPDSKSYKQCISLRGKQLYQVPPQIVGNVKHVLALCDPVKSTNKVVEDANALIVRCDSEDSKKAWQNSLQGAIYRTKNTTFVKISGAWLLYKSNSLSEGFLSASLDDFSVIDDREGTEQALRLAVGKPGTYGYGHSQYLTEDEDCHVAGTDMLDNVDAKLVPTMLILDATFGQYSKFVSVCVQRPQLLVALDFLLAVVEFFGPSVCSMLSNEDDDSSPHILDAFILDQPTYSQPSAEFSLTPQKPLVVDDERFDHFIYDGSGGTLYLRDRQGVILSSPSSEAIIYVGNGKRLQFKNVVIKNGQYLDSCIFLGTNSSYSASEKDQIYLEEGDECPHLNSSGQVSDGIASQNTNAQSSTELIIELQAIGPELTFYNTSKDVGESQALSNKLLHAQLDAFCRFVSKGDTVEMNANALGLTMESNGIRILEPFDSSMKFSNASGKTNIHLSVSDIFMNFSFSILRLFLAVEEDILSFLRMTSKKMTVVCSEFDKVGTIEKPYGEQVFAFWRPHAPPGFAVLGDYLTPLDKPPTKGVLAVNTSLARVKRPVSFKLVWAPTANGEISKFQDGKNDDICSIWFPEAPKGYVALGCVVSTGRSQPPLSSAFCILASLVSPCDPRDCITISSNTCSLSSLAFWRVDNSICSFLPADPTTLTMIGRAYELRHILFGFPEASSTSKSSCNEAVTSDHAQALQSERASVVNSRRRFVAVASFRLIWWNQGSSSRKKLSIWRPIVPQGMVYFGDIAVEGYESPNTCIVLHDSEGDGLFKRPLDFQLVGQIKKQRRMGASWHTCFGFKDTSSVKPTICYWFSIYFSTNYPGGQYYR</sequence>
<reference evidence="1 2" key="1">
    <citation type="journal article" date="2021" name="Hortic Res">
        <title>High-quality reference genome and annotation aids understanding of berry development for evergreen blueberry (Vaccinium darrowii).</title>
        <authorList>
            <person name="Yu J."/>
            <person name="Hulse-Kemp A.M."/>
            <person name="Babiker E."/>
            <person name="Staton M."/>
        </authorList>
    </citation>
    <scope>NUCLEOTIDE SEQUENCE [LARGE SCALE GENOMIC DNA]</scope>
    <source>
        <strain evidence="2">cv. NJ 8807/NJ 8810</strain>
        <tissue evidence="1">Young leaf</tissue>
    </source>
</reference>
<dbReference type="Proteomes" id="UP000828048">
    <property type="component" value="Chromosome 2"/>
</dbReference>
<gene>
    <name evidence="1" type="ORF">Vadar_025601</name>
</gene>
<accession>A0ACB7X486</accession>
<proteinExistence type="predicted"/>
<organism evidence="1 2">
    <name type="scientific">Vaccinium darrowii</name>
    <dbReference type="NCBI Taxonomy" id="229202"/>
    <lineage>
        <taxon>Eukaryota</taxon>
        <taxon>Viridiplantae</taxon>
        <taxon>Streptophyta</taxon>
        <taxon>Embryophyta</taxon>
        <taxon>Tracheophyta</taxon>
        <taxon>Spermatophyta</taxon>
        <taxon>Magnoliopsida</taxon>
        <taxon>eudicotyledons</taxon>
        <taxon>Gunneridae</taxon>
        <taxon>Pentapetalae</taxon>
        <taxon>asterids</taxon>
        <taxon>Ericales</taxon>
        <taxon>Ericaceae</taxon>
        <taxon>Vaccinioideae</taxon>
        <taxon>Vaccinieae</taxon>
        <taxon>Vaccinium</taxon>
    </lineage>
</organism>
<name>A0ACB7X486_9ERIC</name>
<keyword evidence="2" id="KW-1185">Reference proteome</keyword>
<dbReference type="EMBL" id="CM037152">
    <property type="protein sequence ID" value="KAH7835379.1"/>
    <property type="molecule type" value="Genomic_DNA"/>
</dbReference>
<comment type="caution">
    <text evidence="1">The sequence shown here is derived from an EMBL/GenBank/DDBJ whole genome shotgun (WGS) entry which is preliminary data.</text>
</comment>
<protein>
    <submittedName>
        <fullName evidence="1">Uncharacterized protein</fullName>
    </submittedName>
</protein>